<evidence type="ECO:0000256" key="1">
    <source>
        <dbReference type="SAM" id="MobiDB-lite"/>
    </source>
</evidence>
<organism evidence="2 3">
    <name type="scientific">Friedmanniomyces endolithicus</name>
    <dbReference type="NCBI Taxonomy" id="329885"/>
    <lineage>
        <taxon>Eukaryota</taxon>
        <taxon>Fungi</taxon>
        <taxon>Dikarya</taxon>
        <taxon>Ascomycota</taxon>
        <taxon>Pezizomycotina</taxon>
        <taxon>Dothideomycetes</taxon>
        <taxon>Dothideomycetidae</taxon>
        <taxon>Mycosphaerellales</taxon>
        <taxon>Teratosphaeriaceae</taxon>
        <taxon>Friedmanniomyces</taxon>
    </lineage>
</organism>
<reference evidence="2" key="1">
    <citation type="submission" date="2023-06" db="EMBL/GenBank/DDBJ databases">
        <title>Black Yeasts Isolated from many extreme environments.</title>
        <authorList>
            <person name="Coleine C."/>
            <person name="Stajich J.E."/>
            <person name="Selbmann L."/>
        </authorList>
    </citation>
    <scope>NUCLEOTIDE SEQUENCE</scope>
    <source>
        <strain evidence="2">CCFEE 5200</strain>
    </source>
</reference>
<dbReference type="SUPFAM" id="SSF81383">
    <property type="entry name" value="F-box domain"/>
    <property type="match status" value="1"/>
</dbReference>
<gene>
    <name evidence="2" type="ORF">LTR91_026110</name>
</gene>
<evidence type="ECO:0000313" key="3">
    <source>
        <dbReference type="Proteomes" id="UP001175353"/>
    </source>
</evidence>
<sequence length="703" mass="75532">MADISYTQWAADRPPSRPSLIGLQQDHMTLSDDFRSLTFSGSPDLTTTTSKIASDSQCLGSHQSEAPPAHPSDMRSINDADLSSETTLNSVAASLPVELVQMIYAHFGPTDFDAARHTCHSWMTASLDHDLLMQQIKRGGWWSSVANMPTLSREWHPCVLLSSFLTRECALAGTNVSSADGKTSVATEFATDGYRSLVVASLCGGYTATAHGATININRLEGSASHSFAVVDCEQAVVAMSITTDPLCLGILLVDRVGVLESAGSLSITSNAAATLDIRATGGLDGDDPRPAGPSRNVSLGSLDELSLNADSTGSRELLHHSVVLGSSRTWAEYVRNRRSQVRGIRAMRSSRSQLLAAELDPTHKGKDKAGVLAMSPSRIYRNVCWENDPPLSVAVSPNGQCIAFGSAKGVELYWEDINTGQSMNRYFSLTRPSEVLHFLPPRRNIDSPHKLRLISSPGSAPGTTSASMTQVGSIRPWPGTWFTLAGRFRSAASNGIAGHCRAVPLSDGHHMMFTDEETGRVCVGADQPVGSAEMLSRMFVLEPPSTSCAPCTLYAAASNLDGGARIAVAYGNEIVLYSIPIDALRYSTAQQEETLQPLDQHFAEMEMVNILRHPTSNAAATREAMFEADAVARMDKLNMLWAHWLPASGDHVPEREEEIWPLSIPGIYVGSLESPVALAVQSDAAVTVWASGHDGLEVAWSV</sequence>
<dbReference type="AlphaFoldDB" id="A0AAN6GXI5"/>
<dbReference type="InterPro" id="IPR036047">
    <property type="entry name" value="F-box-like_dom_sf"/>
</dbReference>
<dbReference type="EMBL" id="JAUJLE010000979">
    <property type="protein sequence ID" value="KAK0949857.1"/>
    <property type="molecule type" value="Genomic_DNA"/>
</dbReference>
<name>A0AAN6GXI5_9PEZI</name>
<accession>A0AAN6GXI5</accession>
<evidence type="ECO:0008006" key="4">
    <source>
        <dbReference type="Google" id="ProtNLM"/>
    </source>
</evidence>
<comment type="caution">
    <text evidence="2">The sequence shown here is derived from an EMBL/GenBank/DDBJ whole genome shotgun (WGS) entry which is preliminary data.</text>
</comment>
<protein>
    <recommendedName>
        <fullName evidence="4">F-box domain-containing protein</fullName>
    </recommendedName>
</protein>
<dbReference type="Proteomes" id="UP001175353">
    <property type="component" value="Unassembled WGS sequence"/>
</dbReference>
<feature type="region of interest" description="Disordered" evidence="1">
    <location>
        <begin position="45"/>
        <end position="78"/>
    </location>
</feature>
<keyword evidence="3" id="KW-1185">Reference proteome</keyword>
<evidence type="ECO:0000313" key="2">
    <source>
        <dbReference type="EMBL" id="KAK0949857.1"/>
    </source>
</evidence>
<proteinExistence type="predicted"/>
<feature type="compositionally biased region" description="Polar residues" evidence="1">
    <location>
        <begin position="45"/>
        <end position="64"/>
    </location>
</feature>